<protein>
    <submittedName>
        <fullName evidence="1">Uncharacterized protein</fullName>
    </submittedName>
</protein>
<evidence type="ECO:0000313" key="1">
    <source>
        <dbReference type="EMBL" id="ADY59127.1"/>
    </source>
</evidence>
<dbReference type="EMBL" id="CP002546">
    <property type="protein sequence ID" value="ADY59127.1"/>
    <property type="molecule type" value="Genomic_DNA"/>
</dbReference>
<accession>F0SRK4</accession>
<dbReference type="Proteomes" id="UP000006860">
    <property type="component" value="Chromosome"/>
</dbReference>
<dbReference type="eggNOG" id="ENOG503318E">
    <property type="taxonomic scope" value="Bacteria"/>
</dbReference>
<sequence>MPVSGRIVSTILLGSLLLFDPGCAGLNRRAPSKPEYVSNPLVIPTRAEEVAWEQVIEVLHGYHFEIERENRQARTIETAYRVGAGLFEPWHRESVGWHNRLESTLQSIRRKVVVTLSPTPKGYGVQVVALKELEDLDSELANSPGGATFQESLPLERDLNQVLGQSRPTGWIPQGRDLELEQAVLKRLRKLVAKQTK</sequence>
<dbReference type="AlphaFoldDB" id="F0SRK4"/>
<name>F0SRK4_RUBBR</name>
<evidence type="ECO:0000313" key="2">
    <source>
        <dbReference type="Proteomes" id="UP000006860"/>
    </source>
</evidence>
<proteinExistence type="predicted"/>
<dbReference type="HOGENOM" id="CLU_092793_0_0_0"/>
<dbReference type="KEGG" id="pbs:Plabr_1516"/>
<organism evidence="1 2">
    <name type="scientific">Rubinisphaera brasiliensis (strain ATCC 49424 / DSM 5305 / JCM 21570 / IAM 15109 / NBRC 103401 / IFAM 1448)</name>
    <name type="common">Planctomyces brasiliensis</name>
    <dbReference type="NCBI Taxonomy" id="756272"/>
    <lineage>
        <taxon>Bacteria</taxon>
        <taxon>Pseudomonadati</taxon>
        <taxon>Planctomycetota</taxon>
        <taxon>Planctomycetia</taxon>
        <taxon>Planctomycetales</taxon>
        <taxon>Planctomycetaceae</taxon>
        <taxon>Rubinisphaera</taxon>
    </lineage>
</organism>
<keyword evidence="2" id="KW-1185">Reference proteome</keyword>
<reference evidence="2" key="1">
    <citation type="submission" date="2011-02" db="EMBL/GenBank/DDBJ databases">
        <title>The complete genome of Planctomyces brasiliensis DSM 5305.</title>
        <authorList>
            <person name="Lucas S."/>
            <person name="Copeland A."/>
            <person name="Lapidus A."/>
            <person name="Bruce D."/>
            <person name="Goodwin L."/>
            <person name="Pitluck S."/>
            <person name="Kyrpides N."/>
            <person name="Mavromatis K."/>
            <person name="Pagani I."/>
            <person name="Ivanova N."/>
            <person name="Ovchinnikova G."/>
            <person name="Lu M."/>
            <person name="Detter J.C."/>
            <person name="Han C."/>
            <person name="Land M."/>
            <person name="Hauser L."/>
            <person name="Markowitz V."/>
            <person name="Cheng J.-F."/>
            <person name="Hugenholtz P."/>
            <person name="Woyke T."/>
            <person name="Wu D."/>
            <person name="Tindall B."/>
            <person name="Pomrenke H.G."/>
            <person name="Brambilla E."/>
            <person name="Klenk H.-P."/>
            <person name="Eisen J.A."/>
        </authorList>
    </citation>
    <scope>NUCLEOTIDE SEQUENCE [LARGE SCALE GENOMIC DNA]</scope>
    <source>
        <strain evidence="2">ATCC 49424 / DSM 5305 / JCM 21570 / NBRC 103401 / IFAM 1448</strain>
    </source>
</reference>
<gene>
    <name evidence="1" type="ordered locus">Plabr_1516</name>
</gene>